<evidence type="ECO:0000256" key="10">
    <source>
        <dbReference type="RuleBase" id="RU365067"/>
    </source>
</evidence>
<feature type="transmembrane region" description="Helical" evidence="10">
    <location>
        <begin position="351"/>
        <end position="374"/>
    </location>
</feature>
<evidence type="ECO:0000256" key="3">
    <source>
        <dbReference type="ARBA" id="ARBA00010288"/>
    </source>
</evidence>
<keyword evidence="7 10" id="KW-0472">Membrane</keyword>
<evidence type="ECO:0000313" key="12">
    <source>
        <dbReference type="EMBL" id="CDK29544.1"/>
    </source>
</evidence>
<evidence type="ECO:0000313" key="13">
    <source>
        <dbReference type="Proteomes" id="UP000019384"/>
    </source>
</evidence>
<dbReference type="PANTHER" id="PTHR13117">
    <property type="entry name" value="ENDOPLASMIC RETICULUM MULTISPAN TRANSMEMBRANE PROTEIN-RELATED"/>
    <property type="match status" value="1"/>
</dbReference>
<dbReference type="Pfam" id="PF04506">
    <property type="entry name" value="Rft-1"/>
    <property type="match status" value="1"/>
</dbReference>
<dbReference type="GO" id="GO:0034202">
    <property type="term" value="F:glycolipid floppase activity"/>
    <property type="evidence" value="ECO:0007669"/>
    <property type="project" value="EnsemblFungi"/>
</dbReference>
<protein>
    <recommendedName>
        <fullName evidence="8 10">Man(5)GlcNAc(2)-PP-dolichol translocation protein RFT1</fullName>
    </recommendedName>
</protein>
<evidence type="ECO:0000256" key="1">
    <source>
        <dbReference type="ARBA" id="ARBA00004477"/>
    </source>
</evidence>
<dbReference type="EMBL" id="HG793131">
    <property type="protein sequence ID" value="CDK29544.1"/>
    <property type="molecule type" value="Genomic_DNA"/>
</dbReference>
<dbReference type="GO" id="GO:0005789">
    <property type="term" value="C:endoplasmic reticulum membrane"/>
    <property type="evidence" value="ECO:0007669"/>
    <property type="project" value="UniProtKB-SubCell"/>
</dbReference>
<dbReference type="GeneID" id="34522917"/>
<evidence type="ECO:0000256" key="11">
    <source>
        <dbReference type="SAM" id="MobiDB-lite"/>
    </source>
</evidence>
<evidence type="ECO:0000256" key="7">
    <source>
        <dbReference type="ARBA" id="ARBA00023136"/>
    </source>
</evidence>
<dbReference type="AlphaFoldDB" id="W6MS76"/>
<feature type="transmembrane region" description="Helical" evidence="10">
    <location>
        <begin position="114"/>
        <end position="137"/>
    </location>
</feature>
<sequence length="566" mass="63595">MDMISSPTTDETVRAEQPKDSLLNKSASGATILVLGQVFSRLSTFTLNQLVIRFVSPSALGVTSYIEFLVSSILFFSREGIRLSCQRLKEAKITPGEAPTKGHSLQKDAEDVTILSIINFSLIPVLLGAPVTFLVLYTQLLHHADEAIASLPHLRLEVMIIALAVALELLSEPLYNVNQYELNLKRRTKVESIAASSRCVVQFLSTSLFFKLSESDIVADDKLVVAYCLGQLAYSASVFGLYFFSDLKPKVKYALFKLSSATGGYYFNTTVLSYWKSIFFQLVLKHMLTEGDRFLINKLCSTEEQGIFALINNYGSLIARMLFSPIEESIRMFLTKISSSSSLTRDQRNTLVNFLSLLFKFYIYLCIIICVFAPPNIKYLLEIVIGRGWSKNDESSRLLFSAFKTYWLYIPFLCVNGIMEAIFYSLAFDPSEISRYSRIMGACSLLFFGSSTLFIRYFNLSVSGLVLANMISMTPRIVYCWSFVNAMYRNDNKGLWSSVMLRGYAFLLPVSVSIWAIQTFSLGDTSSFTGLLLSGALGFVFLVSGCLIERDFIRRKVGMFLKTKSQ</sequence>
<gene>
    <name evidence="12" type="ORF">KUCA_T00005536001</name>
</gene>
<feature type="transmembrane region" description="Helical" evidence="10">
    <location>
        <begin position="439"/>
        <end position="458"/>
    </location>
</feature>
<evidence type="ECO:0000256" key="5">
    <source>
        <dbReference type="ARBA" id="ARBA00022824"/>
    </source>
</evidence>
<keyword evidence="10" id="KW-0813">Transport</keyword>
<dbReference type="HOGENOM" id="CLU_023360_3_0_1"/>
<evidence type="ECO:0000256" key="9">
    <source>
        <dbReference type="ARBA" id="ARBA00045912"/>
    </source>
</evidence>
<dbReference type="Proteomes" id="UP000019384">
    <property type="component" value="Unassembled WGS sequence"/>
</dbReference>
<feature type="transmembrane region" description="Helical" evidence="10">
    <location>
        <begin position="504"/>
        <end position="522"/>
    </location>
</feature>
<name>W6MS76_9ASCO</name>
<keyword evidence="6 10" id="KW-1133">Transmembrane helix</keyword>
<reference evidence="12" key="2">
    <citation type="submission" date="2014-02" db="EMBL/GenBank/DDBJ databases">
        <title>Complete DNA sequence of /Kuraishia capsulata/ illustrates novel genomic features among budding yeasts (/Saccharomycotina/).</title>
        <authorList>
            <person name="Morales L."/>
            <person name="Noel B."/>
            <person name="Porcel B."/>
            <person name="Marcet-Houben M."/>
            <person name="Hullo M-F."/>
            <person name="Sacerdot C."/>
            <person name="Tekaia F."/>
            <person name="Leh-Louis V."/>
            <person name="Despons L."/>
            <person name="Khanna V."/>
            <person name="Aury J-M."/>
            <person name="Barbe V."/>
            <person name="Couloux A."/>
            <person name="Labadie K."/>
            <person name="Pelletier E."/>
            <person name="Souciet J-L."/>
            <person name="Boekhout T."/>
            <person name="Gabaldon T."/>
            <person name="Wincker P."/>
            <person name="Dujon B."/>
        </authorList>
    </citation>
    <scope>NUCLEOTIDE SEQUENCE</scope>
    <source>
        <strain evidence="12">CBS 1993</strain>
    </source>
</reference>
<feature type="transmembrane region" description="Helical" evidence="10">
    <location>
        <begin position="528"/>
        <end position="548"/>
    </location>
</feature>
<dbReference type="GO" id="GO:0006488">
    <property type="term" value="P:dolichol-linked oligosaccharide biosynthetic process"/>
    <property type="evidence" value="ECO:0007669"/>
    <property type="project" value="InterPro"/>
</dbReference>
<accession>W6MS76</accession>
<reference evidence="12" key="1">
    <citation type="submission" date="2013-12" db="EMBL/GenBank/DDBJ databases">
        <authorList>
            <person name="Genoscope - CEA"/>
        </authorList>
    </citation>
    <scope>NUCLEOTIDE SEQUENCE</scope>
    <source>
        <strain evidence="12">CBS 1993</strain>
    </source>
</reference>
<dbReference type="PANTHER" id="PTHR13117:SF5">
    <property type="entry name" value="PROTEIN RFT1 HOMOLOG"/>
    <property type="match status" value="1"/>
</dbReference>
<evidence type="ECO:0000256" key="6">
    <source>
        <dbReference type="ARBA" id="ARBA00022989"/>
    </source>
</evidence>
<comment type="function">
    <text evidence="9 10">Intramembrane glycolipid transporter that operates in the biosynthetic pathway of dolichol-linked oligosaccharides, the glycan precursors employed in protein asparagine (N)-glycosylation. The sequential addition of sugars to dolichol pyrophosphate produces dolichol-linked oligosaccharides containing fourteen sugars, including two GlcNAcs, nine mannoses and three glucoses. Once assembled, the oligosaccharide is transferred from the lipid to nascent proteins by oligosaccharyltransferases. The assembly of dolichol-linked oligosaccharides begins on the cytosolic side of the endoplasmic reticulum membrane and finishes in its lumen. RFT1 could mediate the translocation of the cytosolically oriented intermediate DolPP-GlcNAc2Man5, produced by ALG11, into the ER lumen where dolichol-linked oligosaccharides assembly continues. However, the intramembrane lipid transporter activity could not be confirmed in vitro.</text>
</comment>
<comment type="subcellular location">
    <subcellularLocation>
        <location evidence="1 10">Endoplasmic reticulum membrane</location>
        <topology evidence="1 10">Multi-pass membrane protein</topology>
    </subcellularLocation>
</comment>
<organism evidence="12 13">
    <name type="scientific">Kuraishia capsulata CBS 1993</name>
    <dbReference type="NCBI Taxonomy" id="1382522"/>
    <lineage>
        <taxon>Eukaryota</taxon>
        <taxon>Fungi</taxon>
        <taxon>Dikarya</taxon>
        <taxon>Ascomycota</taxon>
        <taxon>Saccharomycotina</taxon>
        <taxon>Pichiomycetes</taxon>
        <taxon>Pichiales</taxon>
        <taxon>Pichiaceae</taxon>
        <taxon>Kuraishia</taxon>
    </lineage>
</organism>
<feature type="region of interest" description="Disordered" evidence="11">
    <location>
        <begin position="1"/>
        <end position="20"/>
    </location>
</feature>
<evidence type="ECO:0000256" key="4">
    <source>
        <dbReference type="ARBA" id="ARBA00022692"/>
    </source>
</evidence>
<comment type="similarity">
    <text evidence="3 10">Belongs to the RFT1 family.</text>
</comment>
<feature type="compositionally biased region" description="Polar residues" evidence="11">
    <location>
        <begin position="1"/>
        <end position="10"/>
    </location>
</feature>
<feature type="transmembrane region" description="Helical" evidence="10">
    <location>
        <begin position="224"/>
        <end position="245"/>
    </location>
</feature>
<proteinExistence type="inferred from homology"/>
<feature type="transmembrane region" description="Helical" evidence="10">
    <location>
        <begin position="265"/>
        <end position="284"/>
    </location>
</feature>
<feature type="transmembrane region" description="Helical" evidence="10">
    <location>
        <begin position="50"/>
        <end position="76"/>
    </location>
</feature>
<keyword evidence="13" id="KW-1185">Reference proteome</keyword>
<keyword evidence="5 10" id="KW-0256">Endoplasmic reticulum</keyword>
<feature type="transmembrane region" description="Helical" evidence="10">
    <location>
        <begin position="406"/>
        <end position="427"/>
    </location>
</feature>
<evidence type="ECO:0000256" key="2">
    <source>
        <dbReference type="ARBA" id="ARBA00004922"/>
    </source>
</evidence>
<dbReference type="InterPro" id="IPR007594">
    <property type="entry name" value="RFT1"/>
</dbReference>
<dbReference type="STRING" id="1382522.W6MS76"/>
<comment type="pathway">
    <text evidence="2">Protein modification; protein glycosylation.</text>
</comment>
<keyword evidence="4 10" id="KW-0812">Transmembrane</keyword>
<feature type="transmembrane region" description="Helical" evidence="10">
    <location>
        <begin position="464"/>
        <end position="484"/>
    </location>
</feature>
<dbReference type="RefSeq" id="XP_022461529.1">
    <property type="nucleotide sequence ID" value="XM_022604129.1"/>
</dbReference>
<dbReference type="OrthoDB" id="9979195at2759"/>
<feature type="transmembrane region" description="Helical" evidence="10">
    <location>
        <begin position="158"/>
        <end position="175"/>
    </location>
</feature>
<evidence type="ECO:0000256" key="8">
    <source>
        <dbReference type="ARBA" id="ARBA00044793"/>
    </source>
</evidence>